<accession>A0A192A4K5</accession>
<sequence length="250" mass="25788">MGFVWITGASGAVGNALARRLNHAGTPLVLTARNRERLETLAASLASPEVLVCPADTIDRNVTQLALEAGIARFGAPEGLAHCVGSIVIRPLHLTSDDELQHALDTNFISAWNVLRLFVQQVIAHKTWASAVLIGSVAATAGFPNHEAIASAKAAVGALAQSAAATYADRGIRVNCIHPGLTTSAMSARLTGSPTVAERLANANPLGRLGQGDDTAALAEFLLSAAASWITGQQIGVDGGQGRLLVPPKS</sequence>
<reference evidence="6" key="1">
    <citation type="submission" date="2016-06" db="EMBL/GenBank/DDBJ databases">
        <authorList>
            <person name="Xu Y."/>
            <person name="Nagy A."/>
            <person name="Yan X."/>
            <person name="Kim S.W."/>
            <person name="Haley B."/>
            <person name="Liu N.T."/>
            <person name="Nou X."/>
        </authorList>
    </citation>
    <scope>NUCLEOTIDE SEQUENCE [LARGE SCALE GENOMIC DNA]</scope>
    <source>
        <strain evidence="6">ATCC 49129</strain>
    </source>
</reference>
<name>A0A192A4K5_9RALS</name>
<dbReference type="Pfam" id="PF13561">
    <property type="entry name" value="adh_short_C2"/>
    <property type="match status" value="1"/>
</dbReference>
<protein>
    <submittedName>
        <fullName evidence="5">Short-chain dehydrogenase</fullName>
    </submittedName>
</protein>
<keyword evidence="6" id="KW-1185">Reference proteome</keyword>
<dbReference type="GO" id="GO:0016491">
    <property type="term" value="F:oxidoreductase activity"/>
    <property type="evidence" value="ECO:0007669"/>
    <property type="project" value="UniProtKB-KW"/>
</dbReference>
<dbReference type="PANTHER" id="PTHR24321">
    <property type="entry name" value="DEHYDROGENASES, SHORT CHAIN"/>
    <property type="match status" value="1"/>
</dbReference>
<dbReference type="GeneID" id="61528740"/>
<dbReference type="PANTHER" id="PTHR24321:SF8">
    <property type="entry name" value="ESTRADIOL 17-BETA-DEHYDROGENASE 8-RELATED"/>
    <property type="match status" value="1"/>
</dbReference>
<dbReference type="PRINTS" id="PR00081">
    <property type="entry name" value="GDHRDH"/>
</dbReference>
<dbReference type="SUPFAM" id="SSF51735">
    <property type="entry name" value="NAD(P)-binding Rossmann-fold domains"/>
    <property type="match status" value="1"/>
</dbReference>
<evidence type="ECO:0000256" key="1">
    <source>
        <dbReference type="ARBA" id="ARBA00006484"/>
    </source>
</evidence>
<organism evidence="5 6">
    <name type="scientific">Ralstonia insidiosa</name>
    <dbReference type="NCBI Taxonomy" id="190721"/>
    <lineage>
        <taxon>Bacteria</taxon>
        <taxon>Pseudomonadati</taxon>
        <taxon>Pseudomonadota</taxon>
        <taxon>Betaproteobacteria</taxon>
        <taxon>Burkholderiales</taxon>
        <taxon>Burkholderiaceae</taxon>
        <taxon>Ralstonia</taxon>
    </lineage>
</organism>
<dbReference type="AlphaFoldDB" id="A0A192A4K5"/>
<gene>
    <name evidence="5" type="ORF">A9Y76_22115</name>
</gene>
<dbReference type="Proteomes" id="UP000078572">
    <property type="component" value="Chromosome 2"/>
</dbReference>
<dbReference type="InterPro" id="IPR002347">
    <property type="entry name" value="SDR_fam"/>
</dbReference>
<dbReference type="RefSeq" id="WP_064807642.1">
    <property type="nucleotide sequence ID" value="NZ_CP016023.1"/>
</dbReference>
<keyword evidence="3" id="KW-0520">NAD</keyword>
<dbReference type="InterPro" id="IPR036291">
    <property type="entry name" value="NAD(P)-bd_dom_sf"/>
</dbReference>
<dbReference type="InterPro" id="IPR057326">
    <property type="entry name" value="KR_dom"/>
</dbReference>
<dbReference type="CDD" id="cd05233">
    <property type="entry name" value="SDR_c"/>
    <property type="match status" value="1"/>
</dbReference>
<evidence type="ECO:0000313" key="5">
    <source>
        <dbReference type="EMBL" id="ANJ75217.1"/>
    </source>
</evidence>
<evidence type="ECO:0000313" key="6">
    <source>
        <dbReference type="Proteomes" id="UP000078572"/>
    </source>
</evidence>
<dbReference type="SMART" id="SM00822">
    <property type="entry name" value="PKS_KR"/>
    <property type="match status" value="1"/>
</dbReference>
<evidence type="ECO:0000259" key="4">
    <source>
        <dbReference type="SMART" id="SM00822"/>
    </source>
</evidence>
<keyword evidence="2" id="KW-0560">Oxidoreductase</keyword>
<feature type="domain" description="Ketoreductase" evidence="4">
    <location>
        <begin position="2"/>
        <end position="180"/>
    </location>
</feature>
<dbReference type="Gene3D" id="3.40.50.720">
    <property type="entry name" value="NAD(P)-binding Rossmann-like Domain"/>
    <property type="match status" value="1"/>
</dbReference>
<proteinExistence type="inferred from homology"/>
<dbReference type="EMBL" id="CP016023">
    <property type="protein sequence ID" value="ANJ75217.1"/>
    <property type="molecule type" value="Genomic_DNA"/>
</dbReference>
<dbReference type="OrthoDB" id="156828at2"/>
<dbReference type="STRING" id="190721.ACS15_4818"/>
<evidence type="ECO:0000256" key="2">
    <source>
        <dbReference type="ARBA" id="ARBA00023002"/>
    </source>
</evidence>
<comment type="similarity">
    <text evidence="1">Belongs to the short-chain dehydrogenases/reductases (SDR) family.</text>
</comment>
<evidence type="ECO:0000256" key="3">
    <source>
        <dbReference type="ARBA" id="ARBA00023027"/>
    </source>
</evidence>